<dbReference type="EMBL" id="CP114035">
    <property type="protein sequence ID" value="WAP62056.1"/>
    <property type="molecule type" value="Genomic_DNA"/>
</dbReference>
<proteinExistence type="predicted"/>
<sequence length="249" mass="27919">MEKIDQLTSVHKHSSGIPYAPYGYSVWLDSSLSFNAQHRDLHSKFYLLGNGYRGYKPELMRFNSPDTLSPFGKGGANAYAYCANDPVNRLDPSGHVFKWLKRGVASIFGNSGRSPGRRTDSITAITLSEPGPVKRSSDLSFGAPSGGSGASHVQTTFEEIQRLERDIMDVRVFSPQNPREVNAQLETLSVLQHRLADAHKRIKPRDQVWLALHVRERIRETKNHGLSVSDSASWHSHSELRLRITRSLI</sequence>
<evidence type="ECO:0000313" key="2">
    <source>
        <dbReference type="Proteomes" id="UP001163982"/>
    </source>
</evidence>
<gene>
    <name evidence="1" type="ORF">OZ911_19325</name>
</gene>
<accession>A0ACD4P3Z5</accession>
<organism evidence="1 2">
    <name type="scientific">Pseudomonas fortuita</name>
    <dbReference type="NCBI Taxonomy" id="3233375"/>
    <lineage>
        <taxon>Bacteria</taxon>
        <taxon>Pseudomonadati</taxon>
        <taxon>Pseudomonadota</taxon>
        <taxon>Gammaproteobacteria</taxon>
        <taxon>Pseudomonadales</taxon>
        <taxon>Pseudomonadaceae</taxon>
        <taxon>Pseudomonas</taxon>
    </lineage>
</organism>
<name>A0ACD4P3Z5_9PSED</name>
<dbReference type="Proteomes" id="UP001163982">
    <property type="component" value="Chromosome"/>
</dbReference>
<keyword evidence="2" id="KW-1185">Reference proteome</keyword>
<evidence type="ECO:0000313" key="1">
    <source>
        <dbReference type="EMBL" id="WAP62056.1"/>
    </source>
</evidence>
<protein>
    <submittedName>
        <fullName evidence="1">RHS repeat-associated core domain-containing protein</fullName>
    </submittedName>
</protein>
<reference evidence="1" key="1">
    <citation type="journal article" date="2024" name="Int. J. Syst. Evol. Microbiol.">
        <title>Pseudomonas fortuita sp. nov., isolated from the endosphere of a wild yam.</title>
        <authorList>
            <person name="Carlier A."/>
            <person name="Beaumel M."/>
            <person name="Moreau S."/>
            <person name="Acar T."/>
            <person name="Sana T.G."/>
            <person name="Cnockaert M."/>
            <person name="Vandamme P."/>
        </authorList>
    </citation>
    <scope>NUCLEOTIDE SEQUENCE</scope>
    <source>
        <strain evidence="1">GMI12077</strain>
    </source>
</reference>